<organism evidence="2 3">
    <name type="scientific">Cinnamomum micranthum f. kanehirae</name>
    <dbReference type="NCBI Taxonomy" id="337451"/>
    <lineage>
        <taxon>Eukaryota</taxon>
        <taxon>Viridiplantae</taxon>
        <taxon>Streptophyta</taxon>
        <taxon>Embryophyta</taxon>
        <taxon>Tracheophyta</taxon>
        <taxon>Spermatophyta</taxon>
        <taxon>Magnoliopsida</taxon>
        <taxon>Magnoliidae</taxon>
        <taxon>Laurales</taxon>
        <taxon>Lauraceae</taxon>
        <taxon>Cinnamomum</taxon>
    </lineage>
</organism>
<comment type="caution">
    <text evidence="2">The sequence shown here is derived from an EMBL/GenBank/DDBJ whole genome shotgun (WGS) entry which is preliminary data.</text>
</comment>
<evidence type="ECO:0000256" key="1">
    <source>
        <dbReference type="SAM" id="MobiDB-lite"/>
    </source>
</evidence>
<accession>A0A3S3M2F8</accession>
<gene>
    <name evidence="2" type="ORF">CKAN_00426100</name>
</gene>
<sequence length="159" mass="17233">MDPQDDSIHRIGGNALCTSEMLTSSVQRDRASALAHTSSSLPLCKSALISSDLQIRPAALLYFFLSASQPSSAEPAHQHKSPHLFLSASPPSSAELISPSLQSPPTSSRTQIELISSFLSISIKRRCKSHRSCSKWLHMPLLEIRIGPNVYVDVVSAIV</sequence>
<dbReference type="AlphaFoldDB" id="A0A3S3M2F8"/>
<protein>
    <submittedName>
        <fullName evidence="2">Uncharacterized protein</fullName>
    </submittedName>
</protein>
<name>A0A3S3M2F8_9MAGN</name>
<keyword evidence="3" id="KW-1185">Reference proteome</keyword>
<proteinExistence type="predicted"/>
<dbReference type="Proteomes" id="UP000283530">
    <property type="component" value="Unassembled WGS sequence"/>
</dbReference>
<dbReference type="EMBL" id="QPKB01000002">
    <property type="protein sequence ID" value="RWR75857.1"/>
    <property type="molecule type" value="Genomic_DNA"/>
</dbReference>
<feature type="region of interest" description="Disordered" evidence="1">
    <location>
        <begin position="72"/>
        <end position="108"/>
    </location>
</feature>
<evidence type="ECO:0000313" key="2">
    <source>
        <dbReference type="EMBL" id="RWR75857.1"/>
    </source>
</evidence>
<feature type="compositionally biased region" description="Polar residues" evidence="1">
    <location>
        <begin position="99"/>
        <end position="108"/>
    </location>
</feature>
<evidence type="ECO:0000313" key="3">
    <source>
        <dbReference type="Proteomes" id="UP000283530"/>
    </source>
</evidence>
<reference evidence="2 3" key="1">
    <citation type="journal article" date="2019" name="Nat. Plants">
        <title>Stout camphor tree genome fills gaps in understanding of flowering plant genome evolution.</title>
        <authorList>
            <person name="Chaw S.M."/>
            <person name="Liu Y.C."/>
            <person name="Wu Y.W."/>
            <person name="Wang H.Y."/>
            <person name="Lin C.I."/>
            <person name="Wu C.S."/>
            <person name="Ke H.M."/>
            <person name="Chang L.Y."/>
            <person name="Hsu C.Y."/>
            <person name="Yang H.T."/>
            <person name="Sudianto E."/>
            <person name="Hsu M.H."/>
            <person name="Wu K.P."/>
            <person name="Wang L.N."/>
            <person name="Leebens-Mack J.H."/>
            <person name="Tsai I.J."/>
        </authorList>
    </citation>
    <scope>NUCLEOTIDE SEQUENCE [LARGE SCALE GENOMIC DNA]</scope>
    <source>
        <strain evidence="3">cv. Chaw 1501</strain>
        <tissue evidence="2">Young leaves</tissue>
    </source>
</reference>